<dbReference type="GO" id="GO:0006629">
    <property type="term" value="P:lipid metabolic process"/>
    <property type="evidence" value="ECO:0007669"/>
    <property type="project" value="InterPro"/>
</dbReference>
<gene>
    <name evidence="3" type="ORF">HXX76_010654</name>
</gene>
<proteinExistence type="predicted"/>
<dbReference type="GO" id="GO:0008374">
    <property type="term" value="F:O-acyltransferase activity"/>
    <property type="evidence" value="ECO:0007669"/>
    <property type="project" value="InterPro"/>
</dbReference>
<evidence type="ECO:0000313" key="4">
    <source>
        <dbReference type="Proteomes" id="UP000650467"/>
    </source>
</evidence>
<dbReference type="PANTHER" id="PTHR31595">
    <property type="entry name" value="LONG-CHAIN-ALCOHOL O-FATTY-ACYLTRANSFERASE 3-RELATED"/>
    <property type="match status" value="1"/>
</dbReference>
<feature type="region of interest" description="Disordered" evidence="1">
    <location>
        <begin position="203"/>
        <end position="226"/>
    </location>
</feature>
<feature type="compositionally biased region" description="Low complexity" evidence="1">
    <location>
        <begin position="238"/>
        <end position="251"/>
    </location>
</feature>
<feature type="transmembrane region" description="Helical" evidence="2">
    <location>
        <begin position="64"/>
        <end position="87"/>
    </location>
</feature>
<reference evidence="3" key="1">
    <citation type="journal article" date="2020" name="bioRxiv">
        <title>Comparative genomics of Chlamydomonas.</title>
        <authorList>
            <person name="Craig R.J."/>
            <person name="Hasan A.R."/>
            <person name="Ness R.W."/>
            <person name="Keightley P.D."/>
        </authorList>
    </citation>
    <scope>NUCLEOTIDE SEQUENCE</scope>
    <source>
        <strain evidence="3">SAG 7.73</strain>
    </source>
</reference>
<comment type="caution">
    <text evidence="3">The sequence shown here is derived from an EMBL/GenBank/DDBJ whole genome shotgun (WGS) entry which is preliminary data.</text>
</comment>
<name>A0A835SX51_CHLIN</name>
<evidence type="ECO:0000256" key="1">
    <source>
        <dbReference type="SAM" id="MobiDB-lite"/>
    </source>
</evidence>
<dbReference type="AlphaFoldDB" id="A0A835SX51"/>
<dbReference type="GO" id="GO:0016020">
    <property type="term" value="C:membrane"/>
    <property type="evidence" value="ECO:0007669"/>
    <property type="project" value="UniProtKB-SubCell"/>
</dbReference>
<keyword evidence="2" id="KW-0812">Transmembrane</keyword>
<organism evidence="3 4">
    <name type="scientific">Chlamydomonas incerta</name>
    <dbReference type="NCBI Taxonomy" id="51695"/>
    <lineage>
        <taxon>Eukaryota</taxon>
        <taxon>Viridiplantae</taxon>
        <taxon>Chlorophyta</taxon>
        <taxon>core chlorophytes</taxon>
        <taxon>Chlorophyceae</taxon>
        <taxon>CS clade</taxon>
        <taxon>Chlamydomonadales</taxon>
        <taxon>Chlamydomonadaceae</taxon>
        <taxon>Chlamydomonas</taxon>
    </lineage>
</organism>
<feature type="transmembrane region" description="Helical" evidence="2">
    <location>
        <begin position="99"/>
        <end position="122"/>
    </location>
</feature>
<keyword evidence="2" id="KW-0472">Membrane</keyword>
<dbReference type="EMBL" id="JAEHOC010000029">
    <property type="protein sequence ID" value="KAG2429874.1"/>
    <property type="molecule type" value="Genomic_DNA"/>
</dbReference>
<evidence type="ECO:0008006" key="5">
    <source>
        <dbReference type="Google" id="ProtNLM"/>
    </source>
</evidence>
<sequence length="395" mass="40188">MVLSGCVGLTVMWVANFKLLAYTGNRGALAHPDVQASGLVWAALLVLPFFPAKSGRQPARSSSGVAALGVLLKLGVWLGLNVVLLAPQGVPPVARHVCYAVYMWMFVSLCLDAAMPLSGALLGAGRRRGGGGGGGGGPERGGLALQPAMDGPYAATSVREFWGRRYNQIVSATLLETVYKPIVQGKWVAPVPVAPAPAGSAAAVDTSASSNGTDQGKPAHNGAGAGAGVAVRAGPTAAAAPAPAGSSNGTSAGTGSGSGRPQTPMAVMLAAMGVSFFISGVMHEICIAFMCGGRLEGSYRMLGFFLVQPLLILAQDAATGLLMPRAFRESTPGRLLQTAVTLAMVLASAELFWAALESCRIDERGLQEVVGAMQQLAAAARRAGLLPGGAARQEL</sequence>
<dbReference type="InterPro" id="IPR044851">
    <property type="entry name" value="Wax_synthase"/>
</dbReference>
<keyword evidence="2" id="KW-1133">Transmembrane helix</keyword>
<feature type="transmembrane region" description="Helical" evidence="2">
    <location>
        <begin position="34"/>
        <end position="52"/>
    </location>
</feature>
<dbReference type="PANTHER" id="PTHR31595:SF57">
    <property type="entry name" value="OS04G0481900 PROTEIN"/>
    <property type="match status" value="1"/>
</dbReference>
<dbReference type="Proteomes" id="UP000650467">
    <property type="component" value="Unassembled WGS sequence"/>
</dbReference>
<feature type="region of interest" description="Disordered" evidence="1">
    <location>
        <begin position="238"/>
        <end position="260"/>
    </location>
</feature>
<feature type="transmembrane region" description="Helical" evidence="2">
    <location>
        <begin position="302"/>
        <end position="323"/>
    </location>
</feature>
<evidence type="ECO:0000256" key="2">
    <source>
        <dbReference type="SAM" id="Phobius"/>
    </source>
</evidence>
<protein>
    <recommendedName>
        <fullName evidence="5">Wax synthase domain-containing protein</fullName>
    </recommendedName>
</protein>
<accession>A0A835SX51</accession>
<evidence type="ECO:0000313" key="3">
    <source>
        <dbReference type="EMBL" id="KAG2429874.1"/>
    </source>
</evidence>
<feature type="transmembrane region" description="Helical" evidence="2">
    <location>
        <begin position="266"/>
        <end position="290"/>
    </location>
</feature>
<keyword evidence="4" id="KW-1185">Reference proteome</keyword>
<dbReference type="OrthoDB" id="1077582at2759"/>